<gene>
    <name evidence="2" type="ORF">RND71_015703</name>
</gene>
<dbReference type="EMBL" id="JAVYJV010000008">
    <property type="protein sequence ID" value="KAK4364345.1"/>
    <property type="molecule type" value="Genomic_DNA"/>
</dbReference>
<keyword evidence="1" id="KW-0812">Transmembrane</keyword>
<evidence type="ECO:0000256" key="1">
    <source>
        <dbReference type="SAM" id="Phobius"/>
    </source>
</evidence>
<accession>A0AAE1VLC2</accession>
<keyword evidence="1" id="KW-1133">Transmembrane helix</keyword>
<organism evidence="2 3">
    <name type="scientific">Anisodus tanguticus</name>
    <dbReference type="NCBI Taxonomy" id="243964"/>
    <lineage>
        <taxon>Eukaryota</taxon>
        <taxon>Viridiplantae</taxon>
        <taxon>Streptophyta</taxon>
        <taxon>Embryophyta</taxon>
        <taxon>Tracheophyta</taxon>
        <taxon>Spermatophyta</taxon>
        <taxon>Magnoliopsida</taxon>
        <taxon>eudicotyledons</taxon>
        <taxon>Gunneridae</taxon>
        <taxon>Pentapetalae</taxon>
        <taxon>asterids</taxon>
        <taxon>lamiids</taxon>
        <taxon>Solanales</taxon>
        <taxon>Solanaceae</taxon>
        <taxon>Solanoideae</taxon>
        <taxon>Hyoscyameae</taxon>
        <taxon>Anisodus</taxon>
    </lineage>
</organism>
<protein>
    <submittedName>
        <fullName evidence="2">Uncharacterized protein</fullName>
    </submittedName>
</protein>
<dbReference type="Proteomes" id="UP001291623">
    <property type="component" value="Unassembled WGS sequence"/>
</dbReference>
<sequence>MASVHCCARPFQVNLGFHRPLRKPQTSFITFHIPKRDAFPAHFNFRFNNVASMHLRQRLLPISRSSTNPSGGSDKSTDASGPPLATILAGVLVFCVVGWIVGSIVMWLISLITNIPPSK</sequence>
<keyword evidence="1" id="KW-0472">Membrane</keyword>
<feature type="transmembrane region" description="Helical" evidence="1">
    <location>
        <begin position="84"/>
        <end position="109"/>
    </location>
</feature>
<comment type="caution">
    <text evidence="2">The sequence shown here is derived from an EMBL/GenBank/DDBJ whole genome shotgun (WGS) entry which is preliminary data.</text>
</comment>
<name>A0AAE1VLC2_9SOLA</name>
<evidence type="ECO:0000313" key="2">
    <source>
        <dbReference type="EMBL" id="KAK4364345.1"/>
    </source>
</evidence>
<reference evidence="2" key="1">
    <citation type="submission" date="2023-12" db="EMBL/GenBank/DDBJ databases">
        <title>Genome assembly of Anisodus tanguticus.</title>
        <authorList>
            <person name="Wang Y.-J."/>
        </authorList>
    </citation>
    <scope>NUCLEOTIDE SEQUENCE</scope>
    <source>
        <strain evidence="2">KB-2021</strain>
        <tissue evidence="2">Leaf</tissue>
    </source>
</reference>
<keyword evidence="3" id="KW-1185">Reference proteome</keyword>
<evidence type="ECO:0000313" key="3">
    <source>
        <dbReference type="Proteomes" id="UP001291623"/>
    </source>
</evidence>
<proteinExistence type="predicted"/>
<dbReference type="AlphaFoldDB" id="A0AAE1VLC2"/>